<dbReference type="InterPro" id="IPR001611">
    <property type="entry name" value="Leu-rich_rpt"/>
</dbReference>
<dbReference type="InterPro" id="IPR027038">
    <property type="entry name" value="RanGap"/>
</dbReference>
<keyword evidence="3" id="KW-0677">Repeat</keyword>
<dbReference type="GO" id="GO:0048471">
    <property type="term" value="C:perinuclear region of cytoplasm"/>
    <property type="evidence" value="ECO:0007669"/>
    <property type="project" value="TreeGrafter"/>
</dbReference>
<dbReference type="GO" id="GO:0006913">
    <property type="term" value="P:nucleocytoplasmic transport"/>
    <property type="evidence" value="ECO:0007669"/>
    <property type="project" value="TreeGrafter"/>
</dbReference>
<keyword evidence="1" id="KW-0343">GTPase activation</keyword>
<evidence type="ECO:0000313" key="5">
    <source>
        <dbReference type="EMBL" id="QPG72793.1"/>
    </source>
</evidence>
<feature type="region of interest" description="Disordered" evidence="4">
    <location>
        <begin position="354"/>
        <end position="405"/>
    </location>
</feature>
<dbReference type="GO" id="GO:0005634">
    <property type="term" value="C:nucleus"/>
    <property type="evidence" value="ECO:0007669"/>
    <property type="project" value="TreeGrafter"/>
</dbReference>
<dbReference type="GO" id="GO:0005829">
    <property type="term" value="C:cytosol"/>
    <property type="evidence" value="ECO:0007669"/>
    <property type="project" value="TreeGrafter"/>
</dbReference>
<dbReference type="RefSeq" id="XP_038776358.1">
    <property type="nucleotide sequence ID" value="XM_038920430.1"/>
</dbReference>
<dbReference type="GO" id="GO:0031267">
    <property type="term" value="F:small GTPase binding"/>
    <property type="evidence" value="ECO:0007669"/>
    <property type="project" value="TreeGrafter"/>
</dbReference>
<dbReference type="SUPFAM" id="SSF52047">
    <property type="entry name" value="RNI-like"/>
    <property type="match status" value="1"/>
</dbReference>
<dbReference type="OrthoDB" id="184583at2759"/>
<dbReference type="Gene3D" id="3.80.10.10">
    <property type="entry name" value="Ribonuclease Inhibitor"/>
    <property type="match status" value="1"/>
</dbReference>
<dbReference type="AlphaFoldDB" id="A0A875RWH4"/>
<name>A0A875RWH4_EENNA</name>
<proteinExistence type="predicted"/>
<evidence type="ECO:0000313" key="6">
    <source>
        <dbReference type="Proteomes" id="UP000662931"/>
    </source>
</evidence>
<evidence type="ECO:0000256" key="2">
    <source>
        <dbReference type="ARBA" id="ARBA00022614"/>
    </source>
</evidence>
<evidence type="ECO:0008006" key="7">
    <source>
        <dbReference type="Google" id="ProtNLM"/>
    </source>
</evidence>
<dbReference type="Pfam" id="PF13516">
    <property type="entry name" value="LRR_6"/>
    <property type="match status" value="2"/>
</dbReference>
<evidence type="ECO:0000256" key="1">
    <source>
        <dbReference type="ARBA" id="ARBA00022468"/>
    </source>
</evidence>
<dbReference type="PANTHER" id="PTHR24113">
    <property type="entry name" value="RAN GTPASE-ACTIVATING PROTEIN 1"/>
    <property type="match status" value="1"/>
</dbReference>
<protein>
    <recommendedName>
        <fullName evidence="7">Ran GTPase-activating protein</fullName>
    </recommendedName>
</protein>
<organism evidence="5 6">
    <name type="scientific">Eeniella nana</name>
    <name type="common">Yeast</name>
    <name type="synonym">Brettanomyces nanus</name>
    <dbReference type="NCBI Taxonomy" id="13502"/>
    <lineage>
        <taxon>Eukaryota</taxon>
        <taxon>Fungi</taxon>
        <taxon>Dikarya</taxon>
        <taxon>Ascomycota</taxon>
        <taxon>Saccharomycotina</taxon>
        <taxon>Pichiomycetes</taxon>
        <taxon>Pichiales</taxon>
        <taxon>Pichiaceae</taxon>
        <taxon>Brettanomyces</taxon>
    </lineage>
</organism>
<evidence type="ECO:0000256" key="3">
    <source>
        <dbReference type="ARBA" id="ARBA00022737"/>
    </source>
</evidence>
<dbReference type="InterPro" id="IPR032675">
    <property type="entry name" value="LRR_dom_sf"/>
</dbReference>
<dbReference type="Proteomes" id="UP000662931">
    <property type="component" value="Chromosome 1"/>
</dbReference>
<feature type="compositionally biased region" description="Acidic residues" evidence="4">
    <location>
        <begin position="355"/>
        <end position="383"/>
    </location>
</feature>
<sequence>MATLYESELNIPAERSFSLKDKTLKLDSLEQVQTYIDQLSKKKNLEKIDLSGNTISPEASKYLAKEFLNHRDTLKELNLQDIYTSRDKFEIPASLKEFFAAIEQLPQLRVLNLSDNAFGQDTIDVLEDFISKSKYFEHFIISNNGLGPFSGTRVGKALYKMAKLREASNIEDENVRTLKTFWCGRNRLESGSAEFLALGLRANTDLQDIRLYQNGIRPNGIARLVYHGLSRLPALQVLDLDDNTFTLPGSTALAESISHWPDLRELNINDCLMKAEGCVKVLAKLSEFSDKSKLEALKLQYNELNSDGLKLLVGLLPNLKSHSILELNGNRFEEDSEYIDKINSIFAIKGKGSLDELDDLEEPDSEEEAESEDEDESEKEEDDDQRKNIEDKLASLEKELASTHI</sequence>
<reference evidence="5" key="1">
    <citation type="submission" date="2020-10" db="EMBL/GenBank/DDBJ databases">
        <authorList>
            <person name="Roach M.J.R."/>
        </authorList>
    </citation>
    <scope>NUCLEOTIDE SEQUENCE</scope>
    <source>
        <strain evidence="5">CBS 1945</strain>
    </source>
</reference>
<dbReference type="SMART" id="SM00368">
    <property type="entry name" value="LRR_RI"/>
    <property type="match status" value="6"/>
</dbReference>
<gene>
    <name evidence="5" type="ORF">FOA43_000095</name>
</gene>
<keyword evidence="6" id="KW-1185">Reference proteome</keyword>
<dbReference type="GO" id="GO:0005096">
    <property type="term" value="F:GTPase activator activity"/>
    <property type="evidence" value="ECO:0007669"/>
    <property type="project" value="UniProtKB-KW"/>
</dbReference>
<dbReference type="KEGG" id="bnn:FOA43_000095"/>
<evidence type="ECO:0000256" key="4">
    <source>
        <dbReference type="SAM" id="MobiDB-lite"/>
    </source>
</evidence>
<feature type="compositionally biased region" description="Basic and acidic residues" evidence="4">
    <location>
        <begin position="384"/>
        <end position="405"/>
    </location>
</feature>
<keyword evidence="2" id="KW-0433">Leucine-rich repeat</keyword>
<accession>A0A875RWH4</accession>
<dbReference type="GeneID" id="62193496"/>
<dbReference type="PANTHER" id="PTHR24113:SF12">
    <property type="entry name" value="RAN GTPASE-ACTIVATING PROTEIN 1"/>
    <property type="match status" value="1"/>
</dbReference>
<dbReference type="EMBL" id="CP064812">
    <property type="protein sequence ID" value="QPG72793.1"/>
    <property type="molecule type" value="Genomic_DNA"/>
</dbReference>